<proteinExistence type="predicted"/>
<protein>
    <submittedName>
        <fullName evidence="2">MBL fold metallo-hydrolase</fullName>
    </submittedName>
</protein>
<gene>
    <name evidence="2" type="ORF">ACFP2T_14195</name>
</gene>
<dbReference type="SUPFAM" id="SSF56281">
    <property type="entry name" value="Metallo-hydrolase/oxidoreductase"/>
    <property type="match status" value="1"/>
</dbReference>
<feature type="domain" description="Metallo-beta-lactamase" evidence="1">
    <location>
        <begin position="18"/>
        <end position="213"/>
    </location>
</feature>
<accession>A0ABW1K754</accession>
<dbReference type="PANTHER" id="PTHR46018">
    <property type="entry name" value="ZINC PHOSPHODIESTERASE ELAC PROTEIN 1"/>
    <property type="match status" value="1"/>
</dbReference>
<sequence length="247" mass="26383">MRITMLGGCAAYPTAEQGCSGYLVEQDDFRLLIDPGYAVLARLLAYAPADRIDAVFVSHSHPDHCADLQPLLRARVLTDRTGPALPVFTPYGSLDRLLTIDEPGLIDDGYELREFDPGARFDIGPFQAVTWRLPHWVPNAGLRIAAGGRVLSYTGDTGPSPELVPLARNADLLLAEASFADRLPDRYAGNLSTATEVGRYAARADAGAVLLTHLWPGADPARFVAAARAGFTGSVTTVEPGLVVDLG</sequence>
<name>A0ABW1K754_9ACTN</name>
<dbReference type="Gene3D" id="3.60.15.10">
    <property type="entry name" value="Ribonuclease Z/Hydroxyacylglutathione hydrolase-like"/>
    <property type="match status" value="1"/>
</dbReference>
<evidence type="ECO:0000313" key="3">
    <source>
        <dbReference type="Proteomes" id="UP001596203"/>
    </source>
</evidence>
<dbReference type="RefSeq" id="WP_377421554.1">
    <property type="nucleotide sequence ID" value="NZ_JBHSPR010000010.1"/>
</dbReference>
<dbReference type="Pfam" id="PF12706">
    <property type="entry name" value="Lactamase_B_2"/>
    <property type="match status" value="1"/>
</dbReference>
<dbReference type="InterPro" id="IPR036866">
    <property type="entry name" value="RibonucZ/Hydroxyglut_hydro"/>
</dbReference>
<dbReference type="EMBL" id="JBHSPR010000010">
    <property type="protein sequence ID" value="MFC6017355.1"/>
    <property type="molecule type" value="Genomic_DNA"/>
</dbReference>
<evidence type="ECO:0000313" key="2">
    <source>
        <dbReference type="EMBL" id="MFC6017355.1"/>
    </source>
</evidence>
<dbReference type="InterPro" id="IPR001279">
    <property type="entry name" value="Metallo-B-lactamas"/>
</dbReference>
<reference evidence="3" key="1">
    <citation type="journal article" date="2019" name="Int. J. Syst. Evol. Microbiol.">
        <title>The Global Catalogue of Microorganisms (GCM) 10K type strain sequencing project: providing services to taxonomists for standard genome sequencing and annotation.</title>
        <authorList>
            <consortium name="The Broad Institute Genomics Platform"/>
            <consortium name="The Broad Institute Genome Sequencing Center for Infectious Disease"/>
            <person name="Wu L."/>
            <person name="Ma J."/>
        </authorList>
    </citation>
    <scope>NUCLEOTIDE SEQUENCE [LARGE SCALE GENOMIC DNA]</scope>
    <source>
        <strain evidence="3">ZS-35-S2</strain>
    </source>
</reference>
<dbReference type="SMART" id="SM00849">
    <property type="entry name" value="Lactamase_B"/>
    <property type="match status" value="1"/>
</dbReference>
<dbReference type="PANTHER" id="PTHR46018:SF4">
    <property type="entry name" value="METALLO-HYDROLASE YHFI-RELATED"/>
    <property type="match status" value="1"/>
</dbReference>
<dbReference type="CDD" id="cd07716">
    <property type="entry name" value="RNaseZ_short-form-like_MBL-fold"/>
    <property type="match status" value="1"/>
</dbReference>
<keyword evidence="3" id="KW-1185">Reference proteome</keyword>
<comment type="caution">
    <text evidence="2">The sequence shown here is derived from an EMBL/GenBank/DDBJ whole genome shotgun (WGS) entry which is preliminary data.</text>
</comment>
<evidence type="ECO:0000259" key="1">
    <source>
        <dbReference type="SMART" id="SM00849"/>
    </source>
</evidence>
<dbReference type="Proteomes" id="UP001596203">
    <property type="component" value="Unassembled WGS sequence"/>
</dbReference>
<organism evidence="2 3">
    <name type="scientific">Plantactinospora solaniradicis</name>
    <dbReference type="NCBI Taxonomy" id="1723736"/>
    <lineage>
        <taxon>Bacteria</taxon>
        <taxon>Bacillati</taxon>
        <taxon>Actinomycetota</taxon>
        <taxon>Actinomycetes</taxon>
        <taxon>Micromonosporales</taxon>
        <taxon>Micromonosporaceae</taxon>
        <taxon>Plantactinospora</taxon>
    </lineage>
</organism>